<protein>
    <submittedName>
        <fullName evidence="1">Uncharacterized protein</fullName>
    </submittedName>
</protein>
<evidence type="ECO:0000313" key="1">
    <source>
        <dbReference type="EMBL" id="DAD77391.1"/>
    </source>
</evidence>
<organism evidence="1">
    <name type="scientific">Siphoviridae sp. ctPJC19</name>
    <dbReference type="NCBI Taxonomy" id="2826321"/>
    <lineage>
        <taxon>Viruses</taxon>
        <taxon>Duplodnaviria</taxon>
        <taxon>Heunggongvirae</taxon>
        <taxon>Uroviricota</taxon>
        <taxon>Caudoviricetes</taxon>
    </lineage>
</organism>
<reference evidence="1" key="1">
    <citation type="journal article" date="2021" name="Proc. Natl. Acad. Sci. U.S.A.">
        <title>A Catalog of Tens of Thousands of Viruses from Human Metagenomes Reveals Hidden Associations with Chronic Diseases.</title>
        <authorList>
            <person name="Tisza M.J."/>
            <person name="Buck C.B."/>
        </authorList>
    </citation>
    <scope>NUCLEOTIDE SEQUENCE</scope>
    <source>
        <strain evidence="1">CtPJC19</strain>
    </source>
</reference>
<name>A0A8S5M5L8_9CAUD</name>
<sequence>MLQYRESLIFGNLKDNLALQYSSCSAILLFSILLD</sequence>
<proteinExistence type="predicted"/>
<dbReference type="EMBL" id="BK014824">
    <property type="protein sequence ID" value="DAD77391.1"/>
    <property type="molecule type" value="Genomic_DNA"/>
</dbReference>
<accession>A0A8S5M5L8</accession>